<dbReference type="SFLD" id="SFLDG01135">
    <property type="entry name" value="C1.5.6:_HAD__Beta-PGM__Phospha"/>
    <property type="match status" value="1"/>
</dbReference>
<dbReference type="InterPro" id="IPR023214">
    <property type="entry name" value="HAD_sf"/>
</dbReference>
<reference evidence="3 4" key="1">
    <citation type="submission" date="2018-08" db="EMBL/GenBank/DDBJ databases">
        <title>Genome sequence of strict halophilic Halobacillus trueperi SS1 isolated from Lunsu, a salty water body of North West Himalayas.</title>
        <authorList>
            <person name="Gupta S."/>
            <person name="Sharma P."/>
            <person name="Dev K."/>
            <person name="Baumler D."/>
            <person name="Sourirajan A."/>
        </authorList>
    </citation>
    <scope>NUCLEOTIDE SEQUENCE [LARGE SCALE GENOMIC DNA]</scope>
    <source>
        <strain evidence="3 4">SS1</strain>
    </source>
</reference>
<dbReference type="NCBIfam" id="TIGR01509">
    <property type="entry name" value="HAD-SF-IA-v3"/>
    <property type="match status" value="1"/>
</dbReference>
<dbReference type="InterPro" id="IPR006439">
    <property type="entry name" value="HAD-SF_hydro_IA"/>
</dbReference>
<evidence type="ECO:0000256" key="1">
    <source>
        <dbReference type="ARBA" id="ARBA00008106"/>
    </source>
</evidence>
<dbReference type="AlphaFoldDB" id="A0A3D8VSJ3"/>
<accession>A0A3D8VSJ3</accession>
<organism evidence="3 4">
    <name type="scientific">Halobacillus trueperi</name>
    <dbReference type="NCBI Taxonomy" id="156205"/>
    <lineage>
        <taxon>Bacteria</taxon>
        <taxon>Bacillati</taxon>
        <taxon>Bacillota</taxon>
        <taxon>Bacilli</taxon>
        <taxon>Bacillales</taxon>
        <taxon>Bacillaceae</taxon>
        <taxon>Halobacillus</taxon>
    </lineage>
</organism>
<dbReference type="NCBIfam" id="TIGR01428">
    <property type="entry name" value="HAD_type_II"/>
    <property type="match status" value="1"/>
</dbReference>
<dbReference type="Gene3D" id="1.10.150.240">
    <property type="entry name" value="Putative phosphatase, domain 2"/>
    <property type="match status" value="1"/>
</dbReference>
<proteinExistence type="inferred from homology"/>
<dbReference type="EMBL" id="QTLC01000015">
    <property type="protein sequence ID" value="RDY72386.1"/>
    <property type="molecule type" value="Genomic_DNA"/>
</dbReference>
<protein>
    <submittedName>
        <fullName evidence="3">Haloacid dehalogenase type II</fullName>
    </submittedName>
</protein>
<comment type="similarity">
    <text evidence="1">Belongs to the HAD-like hydrolase superfamily. S-2-haloalkanoic acid dehalogenase family.</text>
</comment>
<dbReference type="NCBIfam" id="TIGR01549">
    <property type="entry name" value="HAD-SF-IA-v1"/>
    <property type="match status" value="1"/>
</dbReference>
<dbReference type="PRINTS" id="PR00413">
    <property type="entry name" value="HADHALOGNASE"/>
</dbReference>
<dbReference type="PANTHER" id="PTHR43316:SF3">
    <property type="entry name" value="HALOACID DEHALOGENASE, TYPE II (AFU_ORTHOLOGUE AFUA_2G07750)-RELATED"/>
    <property type="match status" value="1"/>
</dbReference>
<sequence length="221" mass="25524">MIKALVFDAYGTLFDVHSVGKECNKIFPTKGDAISQSWRKKQLEYFFLRQLIQRYKPFNEITKDALHYACKENGVELSNEDEEHLMEAYLKLDLFEEVEAVLDQLSNKKLVVFSNGSKNMIDPLIEQSSIRSSIDLVISADEIKQYKPTPAAYNHAQEQLNLKREEILFMSSNPWDITGAKSFGFRTAWINRKELVSEELDIQPDAIYGDLSEISEWVEET</sequence>
<dbReference type="InterPro" id="IPR036412">
    <property type="entry name" value="HAD-like_sf"/>
</dbReference>
<dbReference type="InterPro" id="IPR051540">
    <property type="entry name" value="S-2-haloacid_dehalogenase"/>
</dbReference>
<dbReference type="GO" id="GO:0019120">
    <property type="term" value="F:hydrolase activity, acting on acid halide bonds, in C-halide compounds"/>
    <property type="evidence" value="ECO:0007669"/>
    <property type="project" value="InterPro"/>
</dbReference>
<dbReference type="SFLD" id="SFLDF00045">
    <property type="entry name" value="2-haloacid_dehalogenase"/>
    <property type="match status" value="1"/>
</dbReference>
<dbReference type="Proteomes" id="UP000257032">
    <property type="component" value="Unassembled WGS sequence"/>
</dbReference>
<dbReference type="RefSeq" id="WP_115893340.1">
    <property type="nucleotide sequence ID" value="NZ_QTLC01000015.1"/>
</dbReference>
<dbReference type="CDD" id="cd02588">
    <property type="entry name" value="HAD_L2-DEX"/>
    <property type="match status" value="1"/>
</dbReference>
<dbReference type="PANTHER" id="PTHR43316">
    <property type="entry name" value="HYDROLASE, HALOACID DELAHOGENASE-RELATED"/>
    <property type="match status" value="1"/>
</dbReference>
<keyword evidence="2" id="KW-0378">Hydrolase</keyword>
<evidence type="ECO:0000256" key="2">
    <source>
        <dbReference type="ARBA" id="ARBA00022801"/>
    </source>
</evidence>
<evidence type="ECO:0000313" key="4">
    <source>
        <dbReference type="Proteomes" id="UP000257032"/>
    </source>
</evidence>
<dbReference type="SFLD" id="SFLDS00003">
    <property type="entry name" value="Haloacid_Dehalogenase"/>
    <property type="match status" value="1"/>
</dbReference>
<name>A0A3D8VSJ3_9BACI</name>
<dbReference type="Pfam" id="PF00702">
    <property type="entry name" value="Hydrolase"/>
    <property type="match status" value="1"/>
</dbReference>
<dbReference type="InterPro" id="IPR023198">
    <property type="entry name" value="PGP-like_dom2"/>
</dbReference>
<dbReference type="NCBIfam" id="TIGR01493">
    <property type="entry name" value="HAD-SF-IA-v2"/>
    <property type="match status" value="1"/>
</dbReference>
<evidence type="ECO:0000313" key="3">
    <source>
        <dbReference type="EMBL" id="RDY72386.1"/>
    </source>
</evidence>
<dbReference type="SFLD" id="SFLDG01129">
    <property type="entry name" value="C1.5:_HAD__Beta-PGM__Phosphata"/>
    <property type="match status" value="1"/>
</dbReference>
<dbReference type="SUPFAM" id="SSF56784">
    <property type="entry name" value="HAD-like"/>
    <property type="match status" value="1"/>
</dbReference>
<dbReference type="InterPro" id="IPR006328">
    <property type="entry name" value="2-HAD"/>
</dbReference>
<dbReference type="Gene3D" id="3.40.50.1000">
    <property type="entry name" value="HAD superfamily/HAD-like"/>
    <property type="match status" value="1"/>
</dbReference>
<gene>
    <name evidence="3" type="ORF">DXT76_02290</name>
</gene>
<comment type="caution">
    <text evidence="3">The sequence shown here is derived from an EMBL/GenBank/DDBJ whole genome shotgun (WGS) entry which is preliminary data.</text>
</comment>